<comment type="caution">
    <text evidence="2">The sequence shown here is derived from an EMBL/GenBank/DDBJ whole genome shotgun (WGS) entry which is preliminary data.</text>
</comment>
<protein>
    <recommendedName>
        <fullName evidence="1">RES domain-containing protein</fullName>
    </recommendedName>
</protein>
<proteinExistence type="predicted"/>
<dbReference type="Pfam" id="PF08808">
    <property type="entry name" value="RES"/>
    <property type="match status" value="1"/>
</dbReference>
<accession>A0A840C091</accession>
<gene>
    <name evidence="2" type="ORF">GGR16_003931</name>
</gene>
<dbReference type="SMART" id="SM00953">
    <property type="entry name" value="RES"/>
    <property type="match status" value="1"/>
</dbReference>
<reference evidence="2 3" key="1">
    <citation type="submission" date="2020-08" db="EMBL/GenBank/DDBJ databases">
        <title>Genomic Encyclopedia of Type Strains, Phase IV (KMG-IV): sequencing the most valuable type-strain genomes for metagenomic binning, comparative biology and taxonomic classification.</title>
        <authorList>
            <person name="Goeker M."/>
        </authorList>
    </citation>
    <scope>NUCLEOTIDE SEQUENCE [LARGE SCALE GENOMIC DNA]</scope>
    <source>
        <strain evidence="2 3">DSM 103737</strain>
    </source>
</reference>
<evidence type="ECO:0000259" key="1">
    <source>
        <dbReference type="SMART" id="SM00953"/>
    </source>
</evidence>
<dbReference type="EMBL" id="JACIEN010000005">
    <property type="protein sequence ID" value="MBB4018884.1"/>
    <property type="molecule type" value="Genomic_DNA"/>
</dbReference>
<keyword evidence="3" id="KW-1185">Reference proteome</keyword>
<sequence>MSSPIWTPAALSSEARPHAGRCWRLIEAQHRVSTLKLVDNLDEQKLLEDLIEETKPALPPECRHLDYLLATPFRYGAEYPRGSRFRRAGRTAGVYYAAEAPRTAVAEMAFYRLLFFAESPMTPWPANTTDYTAFSAAVAVARALDLTAPPLVRDRALWTDRLAYEACQGLADAAREAGIAVIRYESVRDPERGANLAVLTCAAFSEPRPLERQTWRMRLGPSGVQAVCDFPASGLEFGREAFADDPRLAAFNWERPTASPRR</sequence>
<dbReference type="AlphaFoldDB" id="A0A840C091"/>
<feature type="domain" description="RES" evidence="1">
    <location>
        <begin position="72"/>
        <end position="210"/>
    </location>
</feature>
<name>A0A840C091_9HYPH</name>
<evidence type="ECO:0000313" key="2">
    <source>
        <dbReference type="EMBL" id="MBB4018884.1"/>
    </source>
</evidence>
<organism evidence="2 3">
    <name type="scientific">Chelatococcus caeni</name>
    <dbReference type="NCBI Taxonomy" id="1348468"/>
    <lineage>
        <taxon>Bacteria</taxon>
        <taxon>Pseudomonadati</taxon>
        <taxon>Pseudomonadota</taxon>
        <taxon>Alphaproteobacteria</taxon>
        <taxon>Hyphomicrobiales</taxon>
        <taxon>Chelatococcaceae</taxon>
        <taxon>Chelatococcus</taxon>
    </lineage>
</organism>
<dbReference type="RefSeq" id="WP_183317675.1">
    <property type="nucleotide sequence ID" value="NZ_JACIEN010000005.1"/>
</dbReference>
<dbReference type="InterPro" id="IPR014914">
    <property type="entry name" value="RES_dom"/>
</dbReference>
<evidence type="ECO:0000313" key="3">
    <source>
        <dbReference type="Proteomes" id="UP000577362"/>
    </source>
</evidence>
<dbReference type="Proteomes" id="UP000577362">
    <property type="component" value="Unassembled WGS sequence"/>
</dbReference>